<sequence length="261" mass="28019">MKPQEVIEHLDDSALVLDRAPVETGALIRIHLWDLPTRVFHWSLVLSVSVAIVTGKLGGEWMELHGKAGLLIVGLVTFRLAWGFLGSRYARFLTFLPTPGVILNYLKGQWQGAGHNPLGALSVLGLLTLLAAQAITGLLGNDSNAFFGPLFSLVDEEVSNKATGWHHQLSNLLLVLIGLHLAAIAFYVVFKRDNLVKPMVTGWKEVPHGNKSAGGARPISLIVSLLAAGLAVYAANGAFIHKEPAPAVEQVPAAVQQAPSW</sequence>
<dbReference type="RefSeq" id="WP_125244488.1">
    <property type="nucleotide sequence ID" value="NZ_RSED01000014.1"/>
</dbReference>
<dbReference type="Pfam" id="PF01292">
    <property type="entry name" value="Ni_hydr_CYTB"/>
    <property type="match status" value="1"/>
</dbReference>
<dbReference type="SUPFAM" id="SSF81342">
    <property type="entry name" value="Transmembrane di-heme cytochromes"/>
    <property type="match status" value="1"/>
</dbReference>
<feature type="transmembrane region" description="Helical" evidence="6">
    <location>
        <begin position="118"/>
        <end position="140"/>
    </location>
</feature>
<proteinExistence type="predicted"/>
<evidence type="ECO:0000256" key="4">
    <source>
        <dbReference type="ARBA" id="ARBA00022989"/>
    </source>
</evidence>
<keyword evidence="4 6" id="KW-1133">Transmembrane helix</keyword>
<dbReference type="AlphaFoldDB" id="A0A3R8T3L7"/>
<feature type="transmembrane region" description="Helical" evidence="6">
    <location>
        <begin position="39"/>
        <end position="57"/>
    </location>
</feature>
<dbReference type="EMBL" id="RSED01000014">
    <property type="protein sequence ID" value="RRS03195.1"/>
    <property type="molecule type" value="Genomic_DNA"/>
</dbReference>
<evidence type="ECO:0000259" key="7">
    <source>
        <dbReference type="Pfam" id="PF01292"/>
    </source>
</evidence>
<evidence type="ECO:0000256" key="1">
    <source>
        <dbReference type="ARBA" id="ARBA00004651"/>
    </source>
</evidence>
<keyword evidence="5 6" id="KW-0472">Membrane</keyword>
<name>A0A3R8T3L7_9BURK</name>
<evidence type="ECO:0000256" key="3">
    <source>
        <dbReference type="ARBA" id="ARBA00022692"/>
    </source>
</evidence>
<evidence type="ECO:0000256" key="6">
    <source>
        <dbReference type="SAM" id="Phobius"/>
    </source>
</evidence>
<dbReference type="GO" id="GO:0009055">
    <property type="term" value="F:electron transfer activity"/>
    <property type="evidence" value="ECO:0007669"/>
    <property type="project" value="InterPro"/>
</dbReference>
<dbReference type="GO" id="GO:0020037">
    <property type="term" value="F:heme binding"/>
    <property type="evidence" value="ECO:0007669"/>
    <property type="project" value="TreeGrafter"/>
</dbReference>
<dbReference type="InterPro" id="IPR011577">
    <property type="entry name" value="Cyt_b561_bac/Ni-Hgenase"/>
</dbReference>
<dbReference type="PANTHER" id="PTHR30485">
    <property type="entry name" value="NI/FE-HYDROGENASE 1 B-TYPE CYTOCHROME SUBUNIT"/>
    <property type="match status" value="1"/>
</dbReference>
<evidence type="ECO:0000313" key="9">
    <source>
        <dbReference type="Proteomes" id="UP000269265"/>
    </source>
</evidence>
<keyword evidence="3 6" id="KW-0812">Transmembrane</keyword>
<keyword evidence="2" id="KW-1003">Cell membrane</keyword>
<reference evidence="8 9" key="1">
    <citation type="submission" date="2018-12" db="EMBL/GenBank/DDBJ databases">
        <title>The whole draft genome of Aquabacterium sp. SJQ9.</title>
        <authorList>
            <person name="Sun L."/>
            <person name="Gao X."/>
            <person name="Chen W."/>
            <person name="Huang K."/>
        </authorList>
    </citation>
    <scope>NUCLEOTIDE SEQUENCE [LARGE SCALE GENOMIC DNA]</scope>
    <source>
        <strain evidence="8 9">SJQ9</strain>
    </source>
</reference>
<dbReference type="GO" id="GO:0005886">
    <property type="term" value="C:plasma membrane"/>
    <property type="evidence" value="ECO:0007669"/>
    <property type="project" value="UniProtKB-SubCell"/>
</dbReference>
<keyword evidence="9" id="KW-1185">Reference proteome</keyword>
<evidence type="ECO:0000256" key="2">
    <source>
        <dbReference type="ARBA" id="ARBA00022475"/>
    </source>
</evidence>
<dbReference type="InterPro" id="IPR016174">
    <property type="entry name" value="Di-haem_cyt_TM"/>
</dbReference>
<evidence type="ECO:0000313" key="8">
    <source>
        <dbReference type="EMBL" id="RRS03195.1"/>
    </source>
</evidence>
<dbReference type="GO" id="GO:0022904">
    <property type="term" value="P:respiratory electron transport chain"/>
    <property type="evidence" value="ECO:0007669"/>
    <property type="project" value="InterPro"/>
</dbReference>
<comment type="caution">
    <text evidence="8">The sequence shown here is derived from an EMBL/GenBank/DDBJ whole genome shotgun (WGS) entry which is preliminary data.</text>
</comment>
<dbReference type="Gene3D" id="1.20.950.20">
    <property type="entry name" value="Transmembrane di-heme cytochromes, Chain C"/>
    <property type="match status" value="1"/>
</dbReference>
<dbReference type="Proteomes" id="UP000269265">
    <property type="component" value="Unassembled WGS sequence"/>
</dbReference>
<protein>
    <submittedName>
        <fullName evidence="8">Cytochrome B</fullName>
    </submittedName>
</protein>
<evidence type="ECO:0000256" key="5">
    <source>
        <dbReference type="ARBA" id="ARBA00023136"/>
    </source>
</evidence>
<dbReference type="OrthoDB" id="196472at2"/>
<accession>A0A3R8T3L7</accession>
<dbReference type="PANTHER" id="PTHR30485:SF2">
    <property type="entry name" value="BLL0597 PROTEIN"/>
    <property type="match status" value="1"/>
</dbReference>
<feature type="transmembrane region" description="Helical" evidence="6">
    <location>
        <begin position="88"/>
        <end position="106"/>
    </location>
</feature>
<gene>
    <name evidence="8" type="ORF">EIP75_17070</name>
</gene>
<feature type="transmembrane region" description="Helical" evidence="6">
    <location>
        <begin position="219"/>
        <end position="240"/>
    </location>
</feature>
<organism evidence="8 9">
    <name type="scientific">Aquabacterium soli</name>
    <dbReference type="NCBI Taxonomy" id="2493092"/>
    <lineage>
        <taxon>Bacteria</taxon>
        <taxon>Pseudomonadati</taxon>
        <taxon>Pseudomonadota</taxon>
        <taxon>Betaproteobacteria</taxon>
        <taxon>Burkholderiales</taxon>
        <taxon>Aquabacterium</taxon>
    </lineage>
</organism>
<feature type="domain" description="Cytochrome b561 bacterial/Ni-hydrogenase" evidence="7">
    <location>
        <begin position="33"/>
        <end position="202"/>
    </location>
</feature>
<dbReference type="InterPro" id="IPR051542">
    <property type="entry name" value="Hydrogenase_cytochrome"/>
</dbReference>
<feature type="transmembrane region" description="Helical" evidence="6">
    <location>
        <begin position="64"/>
        <end position="82"/>
    </location>
</feature>
<feature type="transmembrane region" description="Helical" evidence="6">
    <location>
        <begin position="169"/>
        <end position="190"/>
    </location>
</feature>
<comment type="subcellular location">
    <subcellularLocation>
        <location evidence="1">Cell membrane</location>
        <topology evidence="1">Multi-pass membrane protein</topology>
    </subcellularLocation>
</comment>